<dbReference type="PROSITE" id="PS51257">
    <property type="entry name" value="PROKAR_LIPOPROTEIN"/>
    <property type="match status" value="1"/>
</dbReference>
<reference evidence="2 3" key="1">
    <citation type="journal article" date="2013" name="Genome Biol. Evol.">
        <title>Genomic Diversity of "Deep Ecotype" Alteromonas macleodii Isolates: Evidence for Pan-Mediterranean Clonal Frames.</title>
        <authorList>
            <person name="Lopez-Perez M."/>
            <person name="Gonzaga A."/>
            <person name="Rodriguez-Valera F."/>
        </authorList>
    </citation>
    <scope>NUCLEOTIDE SEQUENCE [LARGE SCALE GENOMIC DNA]</scope>
    <source>
        <strain evidence="3">'English Channel 615'</strain>
    </source>
</reference>
<dbReference type="EMBL" id="CP004846">
    <property type="protein sequence ID" value="AGP77751.1"/>
    <property type="molecule type" value="Genomic_DNA"/>
</dbReference>
<dbReference type="Proteomes" id="UP000014909">
    <property type="component" value="Chromosome"/>
</dbReference>
<sequence length="814" mass="90785">MKVQIVFSTLSKFFLAICILALFSSCSSFTQQAKPRKSEQLGEQILTSLENHTDLSESQMAEIISDIVKSNGTSNLSTAQINTSIVLFSEGLLSSVGNGNFEQLSSLNEENQTIKSQKVQTLFTLFPVHAKSIASNLLEYSVYEEDELLEIALSSNLDPSTILQAAAAGNSLDILRIGWGGSGAFSSIVEYNGEIYASSDVTGVWRHKRPHWYPVVEGLTNYNITGLLVHNDSLLAATKKQILKLGSDNVWSPIGLKLNTYRNTTLQLYSTSANGATCFAALEAKLGCIDERGDVTKKDLSISRLKGVFFNKDNDYIFGFNGNELYRINIIDGSHTLEYSFPKDIIRIAKLSDDSEALVFTQSNVYELGSFATVNIDLNNKSIVNVLIDSSPAGRHFIALGGQWNATIHELTLVSSGLAIGARVKIVYDRSLPYRQWRKSMTRPIGMPNTVKGKIWFSDYWGIYAYDVNSNQFYEKSYDASNFVGTDIHIANDTLYITAMDNGLVSMPLDRPNKFTSIFPRKSSDWLLAGHAWAVNSTDEGIFATLSPWNLSQDYLLSADTENKFRNVQKIDDSESRQDTTTFWGQSYSRKLVLGDDIFVYKDGADNGGLYKLNYSSIDSDNDIQESTSQKLFSTEKNRVYRAFTEYQNYLVSFHIDEQKKLYFHDINTGTLVKTINAPIGLWAFELQVIEDTLHILGSMRGAVIYRFDDTNESFTELVKIPSASAFMTIKEAPDHSITLAGAIDWSAEPNGKLILKKQDEEDWIDITCLLSNESGAVDIEFTEDGEYVYILQQVSSVVRIEVSKLQGYQGCAS</sequence>
<keyword evidence="1" id="KW-0732">Signal</keyword>
<dbReference type="HOGENOM" id="CLU_347690_0_0_6"/>
<name>S5AG52_9ALTE</name>
<proteinExistence type="predicted"/>
<dbReference type="KEGG" id="amh:I633_08470"/>
<organism evidence="2 3">
    <name type="scientific">Alteromonas mediterranea 615</name>
    <dbReference type="NCBI Taxonomy" id="1300253"/>
    <lineage>
        <taxon>Bacteria</taxon>
        <taxon>Pseudomonadati</taxon>
        <taxon>Pseudomonadota</taxon>
        <taxon>Gammaproteobacteria</taxon>
        <taxon>Alteromonadales</taxon>
        <taxon>Alteromonadaceae</taxon>
        <taxon>Alteromonas/Salinimonas group</taxon>
        <taxon>Alteromonas</taxon>
    </lineage>
</organism>
<gene>
    <name evidence="2" type="ORF">I633_08470</name>
</gene>
<feature type="signal peptide" evidence="1">
    <location>
        <begin position="1"/>
        <end position="33"/>
    </location>
</feature>
<accession>S5AG52</accession>
<dbReference type="BioCyc" id="AMAC1300253:G12YX-1357-MONOMER"/>
<feature type="chain" id="PRO_5004527279" description="Lipoprotein" evidence="1">
    <location>
        <begin position="34"/>
        <end position="814"/>
    </location>
</feature>
<evidence type="ECO:0000313" key="2">
    <source>
        <dbReference type="EMBL" id="AGP77751.1"/>
    </source>
</evidence>
<evidence type="ECO:0000313" key="3">
    <source>
        <dbReference type="Proteomes" id="UP000014909"/>
    </source>
</evidence>
<evidence type="ECO:0008006" key="4">
    <source>
        <dbReference type="Google" id="ProtNLM"/>
    </source>
</evidence>
<protein>
    <recommendedName>
        <fullName evidence="4">Lipoprotein</fullName>
    </recommendedName>
</protein>
<dbReference type="SUPFAM" id="SSF82171">
    <property type="entry name" value="DPP6 N-terminal domain-like"/>
    <property type="match status" value="1"/>
</dbReference>
<dbReference type="AlphaFoldDB" id="S5AG52"/>
<evidence type="ECO:0000256" key="1">
    <source>
        <dbReference type="SAM" id="SignalP"/>
    </source>
</evidence>
<dbReference type="PATRIC" id="fig|1300253.3.peg.1761"/>